<organism evidence="1 2">
    <name type="scientific">Phytophthora cactorum</name>
    <dbReference type="NCBI Taxonomy" id="29920"/>
    <lineage>
        <taxon>Eukaryota</taxon>
        <taxon>Sar</taxon>
        <taxon>Stramenopiles</taxon>
        <taxon>Oomycota</taxon>
        <taxon>Peronosporomycetes</taxon>
        <taxon>Peronosporales</taxon>
        <taxon>Peronosporaceae</taxon>
        <taxon>Phytophthora</taxon>
    </lineage>
</organism>
<evidence type="ECO:0000313" key="2">
    <source>
        <dbReference type="Proteomes" id="UP000688947"/>
    </source>
</evidence>
<dbReference type="AlphaFoldDB" id="A0A8T1UM80"/>
<dbReference type="EMBL" id="JAENGZ010000204">
    <property type="protein sequence ID" value="KAG6965473.1"/>
    <property type="molecule type" value="Genomic_DNA"/>
</dbReference>
<sequence length="302" mass="34544">MGLFGRHFHQQVDITVRWVNICSKELVVDLLIDGLPLNSRVWTRQELLEMPRVEVYPSYDGSSDSFVSLSVCKAAETVDRRAGWYNIGSKLPTRGYQFIRDLHQRTKWTSALRTQMIVMRNAAASVACAWLVNACYSLGNVFSGKPSREQSRRELTATNSVWTSITFCTITLLAQVPLLLSLRFLDAPDHRPTSWFCLKKLVRASYKFDCYLNTLATHGVFTGIALATRKIYYGESVQGRDRLVRAQQTSRKSDKKLQGPIAQEHFTSASIRMSRHKQTSSYWSGSFPNQHLRLWLECLCTY</sequence>
<evidence type="ECO:0000313" key="1">
    <source>
        <dbReference type="EMBL" id="KAG6965473.1"/>
    </source>
</evidence>
<gene>
    <name evidence="1" type="ORF">JG687_00005431</name>
</gene>
<accession>A0A8T1UM80</accession>
<comment type="caution">
    <text evidence="1">The sequence shown here is derived from an EMBL/GenBank/DDBJ whole genome shotgun (WGS) entry which is preliminary data.</text>
</comment>
<proteinExistence type="predicted"/>
<name>A0A8T1UM80_9STRA</name>
<protein>
    <submittedName>
        <fullName evidence="1">Uncharacterized protein</fullName>
    </submittedName>
</protein>
<dbReference type="Proteomes" id="UP000688947">
    <property type="component" value="Unassembled WGS sequence"/>
</dbReference>
<dbReference type="OrthoDB" id="121794at2759"/>
<dbReference type="VEuPathDB" id="FungiDB:PC110_g13602"/>
<reference evidence="1" key="1">
    <citation type="submission" date="2021-01" db="EMBL/GenBank/DDBJ databases">
        <title>Phytophthora aleatoria, a newly-described species from Pinus radiata is distinct from Phytophthora cactorum isolates based on comparative genomics.</title>
        <authorList>
            <person name="Mcdougal R."/>
            <person name="Panda P."/>
            <person name="Williams N."/>
            <person name="Studholme D.J."/>
        </authorList>
    </citation>
    <scope>NUCLEOTIDE SEQUENCE</scope>
    <source>
        <strain evidence="1">NZFS 3830</strain>
    </source>
</reference>